<evidence type="ECO:0000256" key="1">
    <source>
        <dbReference type="SAM" id="Phobius"/>
    </source>
</evidence>
<evidence type="ECO:0000313" key="3">
    <source>
        <dbReference type="Proteomes" id="UP000321353"/>
    </source>
</evidence>
<reference evidence="2 3" key="1">
    <citation type="submission" date="2019-02" db="EMBL/GenBank/DDBJ databases">
        <title>Planctomycetal bacteria perform biofilm scaping via a novel small molecule.</title>
        <authorList>
            <person name="Jeske O."/>
            <person name="Boedeker C."/>
            <person name="Wiegand S."/>
            <person name="Breitling P."/>
            <person name="Kallscheuer N."/>
            <person name="Jogler M."/>
            <person name="Rohde M."/>
            <person name="Petersen J."/>
            <person name="Medema M.H."/>
            <person name="Surup F."/>
            <person name="Jogler C."/>
        </authorList>
    </citation>
    <scope>NUCLEOTIDE SEQUENCE [LARGE SCALE GENOMIC DNA]</scope>
    <source>
        <strain evidence="2 3">Mal15</strain>
    </source>
</reference>
<dbReference type="KEGG" id="smam:Mal15_28000"/>
<protein>
    <submittedName>
        <fullName evidence="2">Type II secretion system protein G</fullName>
    </submittedName>
</protein>
<keyword evidence="1" id="KW-1133">Transmembrane helix</keyword>
<accession>A0A5B9MGT4</accession>
<proteinExistence type="predicted"/>
<dbReference type="Proteomes" id="UP000321353">
    <property type="component" value="Chromosome"/>
</dbReference>
<name>A0A5B9MGT4_9BACT</name>
<gene>
    <name evidence="2" type="primary">xcpT_2</name>
    <name evidence="2" type="ORF">Mal15_28000</name>
</gene>
<evidence type="ECO:0000313" key="2">
    <source>
        <dbReference type="EMBL" id="QEF98745.1"/>
    </source>
</evidence>
<dbReference type="NCBIfam" id="TIGR02532">
    <property type="entry name" value="IV_pilin_GFxxxE"/>
    <property type="match status" value="1"/>
</dbReference>
<dbReference type="EMBL" id="CP036264">
    <property type="protein sequence ID" value="QEF98745.1"/>
    <property type="molecule type" value="Genomic_DNA"/>
</dbReference>
<keyword evidence="1" id="KW-0472">Membrane</keyword>
<dbReference type="AlphaFoldDB" id="A0A5B9MGT4"/>
<dbReference type="PROSITE" id="PS00409">
    <property type="entry name" value="PROKAR_NTER_METHYL"/>
    <property type="match status" value="1"/>
</dbReference>
<keyword evidence="3" id="KW-1185">Reference proteome</keyword>
<dbReference type="Pfam" id="PF07963">
    <property type="entry name" value="N_methyl"/>
    <property type="match status" value="1"/>
</dbReference>
<dbReference type="InterPro" id="IPR012902">
    <property type="entry name" value="N_methyl_site"/>
</dbReference>
<dbReference type="RefSeq" id="WP_147868243.1">
    <property type="nucleotide sequence ID" value="NZ_CP036264.1"/>
</dbReference>
<feature type="transmembrane region" description="Helical" evidence="1">
    <location>
        <begin position="12"/>
        <end position="32"/>
    </location>
</feature>
<dbReference type="SUPFAM" id="SSF54523">
    <property type="entry name" value="Pili subunits"/>
    <property type="match status" value="1"/>
</dbReference>
<dbReference type="InterPro" id="IPR045584">
    <property type="entry name" value="Pilin-like"/>
</dbReference>
<dbReference type="Gene3D" id="3.30.700.10">
    <property type="entry name" value="Glycoprotein, Type 4 Pilin"/>
    <property type="match status" value="1"/>
</dbReference>
<keyword evidence="1" id="KW-0812">Transmembrane</keyword>
<sequence length="108" mass="11885">MQRTTNAKRAGFSLLELLAVVTILAVIAAVVVPRISSSKLAAQQEVNKQNIAEINAAVERWYFEKGSYPQLNLSDIAADVQYFPEGIPLNPVDNSAYQLDATTHRVIK</sequence>
<organism evidence="2 3">
    <name type="scientific">Stieleria maiorica</name>
    <dbReference type="NCBI Taxonomy" id="2795974"/>
    <lineage>
        <taxon>Bacteria</taxon>
        <taxon>Pseudomonadati</taxon>
        <taxon>Planctomycetota</taxon>
        <taxon>Planctomycetia</taxon>
        <taxon>Pirellulales</taxon>
        <taxon>Pirellulaceae</taxon>
        <taxon>Stieleria</taxon>
    </lineage>
</organism>